<keyword evidence="2" id="KW-1185">Reference proteome</keyword>
<dbReference type="OrthoDB" id="9796999at2"/>
<dbReference type="RefSeq" id="WP_090590154.1">
    <property type="nucleotide sequence ID" value="NZ_LT629688.1"/>
</dbReference>
<evidence type="ECO:0000313" key="1">
    <source>
        <dbReference type="EMBL" id="SDD19832.1"/>
    </source>
</evidence>
<evidence type="ECO:0000313" key="2">
    <source>
        <dbReference type="Proteomes" id="UP000198546"/>
    </source>
</evidence>
<dbReference type="Pfam" id="PF13376">
    <property type="entry name" value="OmdA"/>
    <property type="match status" value="1"/>
</dbReference>
<accession>A0A1G6SSK3</accession>
<gene>
    <name evidence="1" type="ORF">SAMN04489747_0415</name>
</gene>
<reference evidence="1 2" key="1">
    <citation type="submission" date="2016-10" db="EMBL/GenBank/DDBJ databases">
        <authorList>
            <person name="de Groot N.N."/>
        </authorList>
    </citation>
    <scope>NUCLEOTIDE SEQUENCE [LARGE SCALE GENOMIC DNA]</scope>
    <source>
        <strain evidence="1 2">MON 2.2</strain>
    </source>
</reference>
<dbReference type="EMBL" id="LT629688">
    <property type="protein sequence ID" value="SDD19832.1"/>
    <property type="molecule type" value="Genomic_DNA"/>
</dbReference>
<name>A0A1G6SSK3_9ACTN</name>
<organism evidence="1 2">
    <name type="scientific">Auraticoccus monumenti</name>
    <dbReference type="NCBI Taxonomy" id="675864"/>
    <lineage>
        <taxon>Bacteria</taxon>
        <taxon>Bacillati</taxon>
        <taxon>Actinomycetota</taxon>
        <taxon>Actinomycetes</taxon>
        <taxon>Propionibacteriales</taxon>
        <taxon>Propionibacteriaceae</taxon>
        <taxon>Auraticoccus</taxon>
    </lineage>
</organism>
<dbReference type="STRING" id="675864.SAMN04489747_0415"/>
<sequence length="193" mass="21875">MATVELTPHNSVHPETLEQWRAWLAEHHDRGEGVWVVQWKRHTGRPAPGYDEMVCEALCWGWIDSTAGTVDADRNRIWLAPRRPGSGWSRPNKERLTRVLAQGRMQPAGQRVLDRAHQDGSWTLLDDVEDLVVPEDLAAALADRPGARDHWDSFSPSSRKMALTWLVQARRPATRARRVQQVAAAAERGEKAR</sequence>
<protein>
    <submittedName>
        <fullName evidence="1">Uncharacterized conserved protein YdeI, YjbR/CyaY-like superfamily, DUF1801 family</fullName>
    </submittedName>
</protein>
<dbReference type="Proteomes" id="UP000198546">
    <property type="component" value="Chromosome i"/>
</dbReference>
<dbReference type="AlphaFoldDB" id="A0A1G6SSK3"/>
<proteinExistence type="predicted"/>